<dbReference type="GeneTree" id="ENSGT00510000049239"/>
<reference evidence="2 3" key="2">
    <citation type="journal article" date="2004" name="Nature">
        <title>Finishing the euchromatic sequence of the human genome.</title>
        <authorList>
            <consortium name="International Human Genome Sequencing Consortium"/>
        </authorList>
    </citation>
    <scope>NUCLEOTIDE SEQUENCE [LARGE SCALE GENOMIC DNA]</scope>
</reference>
<feature type="signal peptide" evidence="1">
    <location>
        <begin position="1"/>
        <end position="26"/>
    </location>
</feature>
<evidence type="ECO:0000313" key="3">
    <source>
        <dbReference type="Proteomes" id="UP000005640"/>
    </source>
</evidence>
<evidence type="ECO:0000313" key="2">
    <source>
        <dbReference type="Ensembl" id="ENSP00000514010.1"/>
    </source>
</evidence>
<name>A0A8V8TP57_HUMAN</name>
<dbReference type="EMBL" id="AL022314">
    <property type="status" value="NOT_ANNOTATED_CDS"/>
    <property type="molecule type" value="Genomic_DNA"/>
</dbReference>
<organism evidence="2 3">
    <name type="scientific">Homo sapiens</name>
    <name type="common">Human</name>
    <dbReference type="NCBI Taxonomy" id="9606"/>
    <lineage>
        <taxon>Eukaryota</taxon>
        <taxon>Metazoa</taxon>
        <taxon>Chordata</taxon>
        <taxon>Craniata</taxon>
        <taxon>Vertebrata</taxon>
        <taxon>Euteleostomi</taxon>
        <taxon>Mammalia</taxon>
        <taxon>Eutheria</taxon>
        <taxon>Euarchontoglires</taxon>
        <taxon>Primates</taxon>
        <taxon>Haplorrhini</taxon>
        <taxon>Catarrhini</taxon>
        <taxon>Hominidae</taxon>
        <taxon>Homo</taxon>
    </lineage>
</organism>
<accession>A0A8V8TP57</accession>
<dbReference type="Ensembl" id="ENST00000698891.1">
    <property type="protein sequence ID" value="ENSP00000514010.1"/>
    <property type="gene ID" value="ENSG00000100385.16"/>
</dbReference>
<dbReference type="OrthoDB" id="9419853at2759"/>
<protein>
    <submittedName>
        <fullName evidence="2">Interleukin 2 receptor subunit beta</fullName>
    </submittedName>
</protein>
<dbReference type="Ensembl" id="ENST00000698891.1">
    <property type="protein sequence ID" value="ENSP00000514010.1"/>
    <property type="gene ID" value="ENSG00000100385.15"/>
</dbReference>
<dbReference type="HGNC" id="HGNC:6009">
    <property type="gene designation" value="IL2RB"/>
</dbReference>
<dbReference type="EMBL" id="KF457436">
    <property type="status" value="NOT_ANNOTATED_CDS"/>
    <property type="molecule type" value="Genomic_DNA"/>
</dbReference>
<sequence length="35" mass="3687">MAAPALSWRLPLLILLLPLATSWASAAVNGEDPDI</sequence>
<keyword evidence="3" id="KW-1185">Reference proteome</keyword>
<evidence type="ECO:0000256" key="1">
    <source>
        <dbReference type="SAM" id="SignalP"/>
    </source>
</evidence>
<keyword evidence="1" id="KW-0732">Signal</keyword>
<proteinExistence type="predicted"/>
<reference evidence="2" key="5">
    <citation type="submission" date="2025-09" db="UniProtKB">
        <authorList>
            <consortium name="Ensembl"/>
        </authorList>
    </citation>
    <scope>IDENTIFICATION</scope>
</reference>
<dbReference type="EMBL" id="Z82188">
    <property type="status" value="NOT_ANNOTATED_CDS"/>
    <property type="molecule type" value="Genomic_DNA"/>
</dbReference>
<dbReference type="EMBL" id="KF457432">
    <property type="status" value="NOT_ANNOTATED_CDS"/>
    <property type="molecule type" value="Genomic_DNA"/>
</dbReference>
<reference evidence="2 3" key="1">
    <citation type="journal article" date="2001" name="Nature">
        <title>Initial sequencing and analysis of the human genome.</title>
        <authorList>
            <consortium name="International Human Genome Sequencing Consortium"/>
            <person name="Lander E.S."/>
            <person name="Linton L.M."/>
            <person name="Birren B."/>
            <person name="Nusbaum C."/>
            <person name="Zody M.C."/>
            <person name="Baldwin J."/>
            <person name="Devon K."/>
            <person name="Dewar K."/>
            <person name="Doyle M."/>
            <person name="FitzHugh W."/>
            <person name="Funke R."/>
            <person name="Gage D."/>
            <person name="Harris K."/>
            <person name="Heaford A."/>
            <person name="Howland J."/>
            <person name="Kann L."/>
            <person name="Lehoczky J."/>
            <person name="LeVine R."/>
            <person name="McEwan P."/>
            <person name="McKernan K."/>
            <person name="Meldrim J."/>
            <person name="Mesirov J.P."/>
            <person name="Miranda C."/>
            <person name="Morris W."/>
            <person name="Naylor J."/>
            <person name="Raymond C."/>
            <person name="Rosetti M."/>
            <person name="Santos R."/>
            <person name="Sheridan A."/>
            <person name="Sougnez C."/>
            <person name="Stange-Thomann N."/>
            <person name="Stojanovic N."/>
            <person name="Subramanian A."/>
            <person name="Wyman D."/>
            <person name="Rogers J."/>
            <person name="Sulston J."/>
            <person name="Ainscough R."/>
            <person name="Beck S."/>
            <person name="Bentley D."/>
            <person name="Burton J."/>
            <person name="Clee C."/>
            <person name="Carter N."/>
            <person name="Coulson A."/>
            <person name="Deadman R."/>
            <person name="Deloukas P."/>
            <person name="Dunham A."/>
            <person name="Dunham I."/>
            <person name="Durbin R."/>
            <person name="French L."/>
            <person name="Grafham D."/>
            <person name="Gregory S."/>
            <person name="Hubbard T."/>
            <person name="Humphray S."/>
            <person name="Hunt A."/>
            <person name="Jones M."/>
            <person name="Lloyd C."/>
            <person name="McMurray A."/>
            <person name="Matthews L."/>
            <person name="Mercer S."/>
            <person name="Milne S."/>
            <person name="Mullikin J.C."/>
            <person name="Mungall A."/>
            <person name="Plumb R."/>
            <person name="Ross M."/>
            <person name="Shownkeen R."/>
            <person name="Sims S."/>
            <person name="Waterston R.H."/>
            <person name="Wilson R.K."/>
            <person name="Hillier L.W."/>
            <person name="McPherson J.D."/>
            <person name="Marra M.A."/>
            <person name="Mardis E.R."/>
            <person name="Fulton L.A."/>
            <person name="Chinwalla A.T."/>
            <person name="Pepin K.H."/>
            <person name="Gish W.R."/>
            <person name="Chissoe S.L."/>
            <person name="Wendl M.C."/>
            <person name="Delehaunty K.D."/>
            <person name="Miner T.L."/>
            <person name="Delehaunty A."/>
            <person name="Kramer J.B."/>
            <person name="Cook L.L."/>
            <person name="Fulton R.S."/>
            <person name="Johnson D.L."/>
            <person name="Minx P.J."/>
            <person name="Clifton S.W."/>
            <person name="Hawkins T."/>
            <person name="Branscomb E."/>
            <person name="Predki P."/>
            <person name="Richardson P."/>
            <person name="Wenning S."/>
            <person name="Slezak T."/>
            <person name="Doggett N."/>
            <person name="Cheng J.F."/>
            <person name="Olsen A."/>
            <person name="Lucas S."/>
            <person name="Elkin C."/>
            <person name="Uberbacher E."/>
            <person name="Frazier M."/>
            <person name="Gibbs R.A."/>
            <person name="Muzny D.M."/>
            <person name="Scherer S.E."/>
            <person name="Bouck J.B."/>
            <person name="Sodergren E.J."/>
            <person name="Worley K.C."/>
            <person name="Rives C.M."/>
            <person name="Gorrell J.H."/>
            <person name="Metzker M.L."/>
            <person name="Naylor S.L."/>
            <person name="Kucherlapati R.S."/>
            <person name="Nelson D.L."/>
            <person name="Weinstock G.M."/>
            <person name="Sakaki Y."/>
            <person name="Fujiyama A."/>
            <person name="Hattori M."/>
            <person name="Yada T."/>
            <person name="Toyoda A."/>
            <person name="Itoh T."/>
            <person name="Kawagoe C."/>
            <person name="Watanabe H."/>
            <person name="Totoki Y."/>
            <person name="Taylor T."/>
            <person name="Weissenbach J."/>
            <person name="Heilig R."/>
            <person name="Saurin W."/>
            <person name="Artiguenave F."/>
            <person name="Brottier P."/>
            <person name="Bruls T."/>
            <person name="Pelletier E."/>
            <person name="Robert C."/>
            <person name="Wincker P."/>
            <person name="Smith D.R."/>
            <person name="Doucette-Stamm L."/>
            <person name="Rubenfield M."/>
            <person name="Weinstock K."/>
            <person name="Lee H.M."/>
            <person name="Dubois J."/>
            <person name="Rosenthal A."/>
            <person name="Platzer M."/>
            <person name="Nyakatura G."/>
            <person name="Taudien S."/>
            <person name="Rump A."/>
            <person name="Yang H."/>
            <person name="Yu J."/>
            <person name="Wang J."/>
            <person name="Huang G."/>
            <person name="Gu J."/>
            <person name="Hood L."/>
            <person name="Rowen L."/>
            <person name="Madan A."/>
            <person name="Qin S."/>
            <person name="Davis R.W."/>
            <person name="Federspiel N.A."/>
            <person name="Abola A.P."/>
            <person name="Proctor M.J."/>
            <person name="Myers R.M."/>
            <person name="Schmutz J."/>
            <person name="Dickson M."/>
            <person name="Grimwood J."/>
            <person name="Cox D.R."/>
            <person name="Olson M.V."/>
            <person name="Kaul R."/>
            <person name="Raymond C."/>
            <person name="Shimizu N."/>
            <person name="Kawasaki K."/>
            <person name="Minoshima S."/>
            <person name="Evans G.A."/>
            <person name="Athanasiou M."/>
            <person name="Schultz R."/>
            <person name="Roe B.A."/>
            <person name="Chen F."/>
            <person name="Pan H."/>
            <person name="Ramser J."/>
            <person name="Lehrach H."/>
            <person name="Reinhardt R."/>
            <person name="McCombie W.R."/>
            <person name="de la Bastide M."/>
            <person name="Dedhia N."/>
            <person name="Blocker H."/>
            <person name="Hornischer K."/>
            <person name="Nordsiek G."/>
            <person name="Agarwala R."/>
            <person name="Aravind L."/>
            <person name="Bailey J.A."/>
            <person name="Bateman A."/>
            <person name="Batzoglou S."/>
            <person name="Birney E."/>
            <person name="Bork P."/>
            <person name="Brown D.G."/>
            <person name="Burge C.B."/>
            <person name="Cerutti L."/>
            <person name="Chen H.C."/>
            <person name="Church D."/>
            <person name="Clamp M."/>
            <person name="Copley R.R."/>
            <person name="Doerks T."/>
            <person name="Eddy S.R."/>
            <person name="Eichler E.E."/>
            <person name="Furey T.S."/>
            <person name="Galagan J."/>
            <person name="Gilbert J.G."/>
            <person name="Harmon C."/>
            <person name="Hayashizaki Y."/>
            <person name="Haussler D."/>
            <person name="Hermjakob H."/>
            <person name="Hokamp K."/>
            <person name="Jang W."/>
            <person name="Johnson L.S."/>
            <person name="Jones T.A."/>
            <person name="Kasif S."/>
            <person name="Kaspryzk A."/>
            <person name="Kennedy S."/>
            <person name="Kent W.J."/>
            <person name="Kitts P."/>
            <person name="Koonin E.V."/>
            <person name="Korf I."/>
            <person name="Kulp D."/>
            <person name="Lancet D."/>
            <person name="Lowe T.M."/>
            <person name="McLysaght A."/>
            <person name="Mikkelsen T."/>
            <person name="Moran J.V."/>
            <person name="Mulder N."/>
            <person name="Pollara V.J."/>
            <person name="Ponting C.P."/>
            <person name="Schuler G."/>
            <person name="Schultz J."/>
            <person name="Slater G."/>
            <person name="Smit A.F."/>
            <person name="Stupka E."/>
            <person name="Szustakowski J."/>
            <person name="Thierry-Mieg D."/>
            <person name="Thierry-Mieg J."/>
            <person name="Wagner L."/>
            <person name="Wallis J."/>
            <person name="Wheeler R."/>
            <person name="Williams A."/>
            <person name="Wolf Y.I."/>
            <person name="Wolfe K.H."/>
            <person name="Yang S.P."/>
            <person name="Yeh R.F."/>
            <person name="Collins F."/>
            <person name="Guyer M.S."/>
            <person name="Peterson J."/>
            <person name="Felsenfeld A."/>
            <person name="Wetterstrand K.A."/>
            <person name="Patrinos A."/>
            <person name="Morgan M.J."/>
            <person name="de Jong P."/>
            <person name="Catanese J.J."/>
            <person name="Osoegawa K."/>
            <person name="Shizuya H."/>
            <person name="Choi S."/>
            <person name="Chen Y.J."/>
        </authorList>
    </citation>
    <scope>NUCLEOTIDE SEQUENCE [LARGE SCALE GENOMIC DNA]</scope>
</reference>
<reference evidence="2 3" key="3">
    <citation type="journal article" date="2008" name="Genome Biol.">
        <title>Finishing the finished human chromosome 22 sequence.</title>
        <authorList>
            <person name="Cole C.G."/>
            <person name="McCann O.T."/>
            <person name="Collins J.E."/>
            <person name="Oliver K."/>
            <person name="Willey D."/>
            <person name="Gribble S.M."/>
            <person name="Yang F."/>
            <person name="McLaren K."/>
            <person name="Rogers J."/>
            <person name="Ning Z."/>
            <person name="Beare D.M."/>
            <person name="Dunham I."/>
        </authorList>
    </citation>
    <scope>NUCLEOTIDE SEQUENCE [LARGE SCALE GENOMIC DNA]</scope>
</reference>
<dbReference type="AlphaFoldDB" id="A0A8V8TP57"/>
<dbReference type="OpenTargets" id="ENSG00000100385"/>
<gene>
    <name evidence="2" type="primary">IL2RB</name>
</gene>
<dbReference type="Proteomes" id="UP000005640">
    <property type="component" value="Chromosome 22"/>
</dbReference>
<feature type="chain" id="PRO_5036482220" evidence="1">
    <location>
        <begin position="27"/>
        <end position="35"/>
    </location>
</feature>
<reference evidence="2" key="4">
    <citation type="submission" date="2025-08" db="UniProtKB">
        <authorList>
            <consortium name="Ensembl"/>
        </authorList>
    </citation>
    <scope>IDENTIFICATION</scope>
</reference>